<feature type="transmembrane region" description="Helical" evidence="1">
    <location>
        <begin position="395"/>
        <end position="414"/>
    </location>
</feature>
<proteinExistence type="predicted"/>
<evidence type="ECO:0000313" key="2">
    <source>
        <dbReference type="EMBL" id="SEL65416.1"/>
    </source>
</evidence>
<dbReference type="RefSeq" id="WP_089713859.1">
    <property type="nucleotide sequence ID" value="NZ_FOBC01000013.1"/>
</dbReference>
<sequence length="449" mass="50095">MPLSIEPAQRWKKVLWDFSAVRFLTYLVLGVWVLAGDPFRLSSSSDNALSEAYHNFQVRLDGVSPPPLTVVTIDNEDIRLAHAEDFFASDDWPLDYVDHSALLPWLLGPEDQPATAIFYDIFFEKPRSSSGDLGTLGTRLSEIADYPDLPVIYLAGGGDYMPISPASRQALDGASLSPSAWSEQGDYYPLAAPLKDGEEPISTPAARMYQLLCQASSDACPYLAPTSPPISVRWGLRNGPACVPERIFERSGLIVERVYTAVLQGLFDIKPPPPPDRICFPIRTLKLRHLRANGPEALVPPDVAPGEPYGVMLGVSIPSAGDFHPTPVFEPLPGVHFHAMAFENLWHQRDNYLRLHDFTKLSFGIWGMAVVGFMWQARRRHENENHTGLKTAMLWWFAIAGAVVLLQLVFHHLLHIVPEGWMSLAAILPLLREVVLRNEAAYQHKTHKQ</sequence>
<name>A0A1H7RZ78_9GAMM</name>
<keyword evidence="1" id="KW-0812">Transmembrane</keyword>
<keyword evidence="3" id="KW-1185">Reference proteome</keyword>
<organism evidence="2 3">
    <name type="scientific">Halomonas daqiaonensis</name>
    <dbReference type="NCBI Taxonomy" id="650850"/>
    <lineage>
        <taxon>Bacteria</taxon>
        <taxon>Pseudomonadati</taxon>
        <taxon>Pseudomonadota</taxon>
        <taxon>Gammaproteobacteria</taxon>
        <taxon>Oceanospirillales</taxon>
        <taxon>Halomonadaceae</taxon>
        <taxon>Halomonas</taxon>
    </lineage>
</organism>
<feature type="transmembrane region" description="Helical" evidence="1">
    <location>
        <begin position="14"/>
        <end position="35"/>
    </location>
</feature>
<dbReference type="OrthoDB" id="7348688at2"/>
<keyword evidence="1" id="KW-0472">Membrane</keyword>
<evidence type="ECO:0000256" key="1">
    <source>
        <dbReference type="SAM" id="Phobius"/>
    </source>
</evidence>
<feature type="transmembrane region" description="Helical" evidence="1">
    <location>
        <begin position="358"/>
        <end position="375"/>
    </location>
</feature>
<reference evidence="3" key="1">
    <citation type="submission" date="2016-10" db="EMBL/GenBank/DDBJ databases">
        <authorList>
            <person name="Varghese N."/>
            <person name="Submissions S."/>
        </authorList>
    </citation>
    <scope>NUCLEOTIDE SEQUENCE [LARGE SCALE GENOMIC DNA]</scope>
    <source>
        <strain evidence="3">CGMCC 1.9150</strain>
    </source>
</reference>
<evidence type="ECO:0000313" key="3">
    <source>
        <dbReference type="Proteomes" id="UP000198807"/>
    </source>
</evidence>
<dbReference type="AlphaFoldDB" id="A0A1H7RZ78"/>
<dbReference type="Proteomes" id="UP000198807">
    <property type="component" value="Unassembled WGS sequence"/>
</dbReference>
<keyword evidence="1" id="KW-1133">Transmembrane helix</keyword>
<dbReference type="STRING" id="650850.SAMN04488129_11384"/>
<dbReference type="EMBL" id="FOBC01000013">
    <property type="protein sequence ID" value="SEL65416.1"/>
    <property type="molecule type" value="Genomic_DNA"/>
</dbReference>
<accession>A0A1H7RZ78</accession>
<protein>
    <submittedName>
        <fullName evidence="2">CHASE2 domain-containing protein</fullName>
    </submittedName>
</protein>
<gene>
    <name evidence="2" type="ORF">SAMN04488129_11384</name>
</gene>